<dbReference type="EMBL" id="HBIM01011214">
    <property type="protein sequence ID" value="CAE0412041.1"/>
    <property type="molecule type" value="Transcribed_RNA"/>
</dbReference>
<dbReference type="AlphaFoldDB" id="A0A7S3L539"/>
<evidence type="ECO:0000259" key="2">
    <source>
        <dbReference type="Pfam" id="PF01575"/>
    </source>
</evidence>
<organism evidence="3">
    <name type="scientific">Amphora coffeiformis</name>
    <dbReference type="NCBI Taxonomy" id="265554"/>
    <lineage>
        <taxon>Eukaryota</taxon>
        <taxon>Sar</taxon>
        <taxon>Stramenopiles</taxon>
        <taxon>Ochrophyta</taxon>
        <taxon>Bacillariophyta</taxon>
        <taxon>Bacillariophyceae</taxon>
        <taxon>Bacillariophycidae</taxon>
        <taxon>Thalassiophysales</taxon>
        <taxon>Catenulaceae</taxon>
        <taxon>Amphora</taxon>
    </lineage>
</organism>
<feature type="compositionally biased region" description="Polar residues" evidence="1">
    <location>
        <begin position="108"/>
        <end position="119"/>
    </location>
</feature>
<gene>
    <name evidence="3" type="ORF">ACOF00016_LOCUS9318</name>
</gene>
<dbReference type="CDD" id="cd03449">
    <property type="entry name" value="R_hydratase"/>
    <property type="match status" value="1"/>
</dbReference>
<evidence type="ECO:0000256" key="1">
    <source>
        <dbReference type="SAM" id="MobiDB-lite"/>
    </source>
</evidence>
<accession>A0A7S3L539</accession>
<name>A0A7S3L539_9STRA</name>
<dbReference type="GO" id="GO:0006633">
    <property type="term" value="P:fatty acid biosynthetic process"/>
    <property type="evidence" value="ECO:0007669"/>
    <property type="project" value="TreeGrafter"/>
</dbReference>
<dbReference type="GO" id="GO:0019171">
    <property type="term" value="F:(3R)-hydroxyacyl-[acyl-carrier-protein] dehydratase activity"/>
    <property type="evidence" value="ECO:0007669"/>
    <property type="project" value="TreeGrafter"/>
</dbReference>
<feature type="region of interest" description="Disordered" evidence="1">
    <location>
        <begin position="106"/>
        <end position="136"/>
    </location>
</feature>
<dbReference type="GO" id="GO:0005739">
    <property type="term" value="C:mitochondrion"/>
    <property type="evidence" value="ECO:0007669"/>
    <property type="project" value="TreeGrafter"/>
</dbReference>
<sequence length="233" mass="25250">MPLTAANCRTAPSFLFLKSQRFLFYLRAFASRPCPSSPSSSWPSINVIRSSIVRHETTTTSASDDNNRGGIITGTVPRDGIGIQAGQIAESRRIFTQSDVDTFAHLSGDSNPLHQSPQLPATGGENDEDVPPNGQHPTAIVHGILVASLFSHIFGSLIPGCVYRKQSLHFREPIHVDDSVVGRIEVVEVRKLRGGRQVVHCETTVVKETATTTDEIMCVQGRAEVLLPPPSST</sequence>
<dbReference type="InterPro" id="IPR029069">
    <property type="entry name" value="HotDog_dom_sf"/>
</dbReference>
<dbReference type="Gene3D" id="3.10.129.10">
    <property type="entry name" value="Hotdog Thioesterase"/>
    <property type="match status" value="1"/>
</dbReference>
<reference evidence="3" key="1">
    <citation type="submission" date="2021-01" db="EMBL/GenBank/DDBJ databases">
        <authorList>
            <person name="Corre E."/>
            <person name="Pelletier E."/>
            <person name="Niang G."/>
            <person name="Scheremetjew M."/>
            <person name="Finn R."/>
            <person name="Kale V."/>
            <person name="Holt S."/>
            <person name="Cochrane G."/>
            <person name="Meng A."/>
            <person name="Brown T."/>
            <person name="Cohen L."/>
        </authorList>
    </citation>
    <scope>NUCLEOTIDE SEQUENCE</scope>
    <source>
        <strain evidence="3">CCMP127</strain>
    </source>
</reference>
<dbReference type="PANTHER" id="PTHR43437:SF3">
    <property type="entry name" value="HYDROXYACYL-THIOESTER DEHYDRATASE TYPE 2, MITOCHONDRIAL"/>
    <property type="match status" value="1"/>
</dbReference>
<evidence type="ECO:0000313" key="3">
    <source>
        <dbReference type="EMBL" id="CAE0412041.1"/>
    </source>
</evidence>
<dbReference type="PANTHER" id="PTHR43437">
    <property type="entry name" value="HYDROXYACYL-THIOESTER DEHYDRATASE TYPE 2, MITOCHONDRIAL-RELATED"/>
    <property type="match status" value="1"/>
</dbReference>
<dbReference type="InterPro" id="IPR002539">
    <property type="entry name" value="MaoC-like_dom"/>
</dbReference>
<dbReference type="SUPFAM" id="SSF54637">
    <property type="entry name" value="Thioesterase/thiol ester dehydrase-isomerase"/>
    <property type="match status" value="1"/>
</dbReference>
<feature type="domain" description="MaoC-like" evidence="2">
    <location>
        <begin position="89"/>
        <end position="204"/>
    </location>
</feature>
<dbReference type="InterPro" id="IPR050965">
    <property type="entry name" value="UPF0336/Enoyl-CoA_hydratase"/>
</dbReference>
<protein>
    <recommendedName>
        <fullName evidence="2">MaoC-like domain-containing protein</fullName>
    </recommendedName>
</protein>
<proteinExistence type="predicted"/>
<dbReference type="Pfam" id="PF01575">
    <property type="entry name" value="MaoC_dehydratas"/>
    <property type="match status" value="1"/>
</dbReference>